<evidence type="ECO:0000313" key="1">
    <source>
        <dbReference type="EMBL" id="CAE0107450.1"/>
    </source>
</evidence>
<gene>
    <name evidence="1" type="ORF">HERI1096_LOCUS8109</name>
</gene>
<sequence>MAALSPGLWCWPGRRNHESYDRQYLSLPVNAATVCELIEEAVVHLMKAPPNHSSIMQVRSSGDAQRVVIWVFTKRGWLDVIELRLRKANAFPSCSADATHSTLVRAHSWSTGFFTLVTPCAPLTNAICCCIPFFDFGVHDARLTLLREEILRCADCYEAGTETASAPVPSQMGRE</sequence>
<proteinExistence type="predicted"/>
<reference evidence="1" key="1">
    <citation type="submission" date="2021-01" db="EMBL/GenBank/DDBJ databases">
        <authorList>
            <person name="Corre E."/>
            <person name="Pelletier E."/>
            <person name="Niang G."/>
            <person name="Scheremetjew M."/>
            <person name="Finn R."/>
            <person name="Kale V."/>
            <person name="Holt S."/>
            <person name="Cochrane G."/>
            <person name="Meng A."/>
            <person name="Brown T."/>
            <person name="Cohen L."/>
        </authorList>
    </citation>
    <scope>NUCLEOTIDE SEQUENCE</scope>
    <source>
        <strain evidence="1">CCMP281</strain>
    </source>
</reference>
<dbReference type="EMBL" id="HBHX01014484">
    <property type="protein sequence ID" value="CAE0107450.1"/>
    <property type="molecule type" value="Transcribed_RNA"/>
</dbReference>
<dbReference type="AlphaFoldDB" id="A0A7S3AM19"/>
<accession>A0A7S3AM19</accession>
<organism evidence="1">
    <name type="scientific">Haptolina ericina</name>
    <dbReference type="NCBI Taxonomy" id="156174"/>
    <lineage>
        <taxon>Eukaryota</taxon>
        <taxon>Haptista</taxon>
        <taxon>Haptophyta</taxon>
        <taxon>Prymnesiophyceae</taxon>
        <taxon>Prymnesiales</taxon>
        <taxon>Prymnesiaceae</taxon>
        <taxon>Haptolina</taxon>
    </lineage>
</organism>
<name>A0A7S3AM19_9EUKA</name>
<protein>
    <submittedName>
        <fullName evidence="1">Uncharacterized protein</fullName>
    </submittedName>
</protein>